<dbReference type="SUPFAM" id="SSF52540">
    <property type="entry name" value="P-loop containing nucleoside triphosphate hydrolases"/>
    <property type="match status" value="1"/>
</dbReference>
<dbReference type="Pfam" id="PF05673">
    <property type="entry name" value="DUF815"/>
    <property type="match status" value="1"/>
</dbReference>
<keyword evidence="2" id="KW-1185">Reference proteome</keyword>
<sequence length="252" mass="29075">MHKIDWNHCLAAVWRARTGQLREIRRIDPVRLEQLLGVERQKAALCLNTERFLAGKPANNALLWGSRGTGKSSLIKALLQRYRDEGLRMIEVDKDDLVDLPEIVDSIREQPQHFIIFCDDLSFEEGENSYKPLKSALEGSLELPPENVLIYASSNRRHLLPERMQDNDQARVHNTEIHFGDAIEEKISLSDRFGLWLSFYPINQTEYLAIVDHYFADWQGDRSRLHADAIRFAQGRGVRSGRVARQFFNSCS</sequence>
<dbReference type="PANTHER" id="PTHR42935">
    <property type="entry name" value="SLR0930 PROTEIN"/>
    <property type="match status" value="1"/>
</dbReference>
<proteinExistence type="predicted"/>
<dbReference type="InterPro" id="IPR027417">
    <property type="entry name" value="P-loop_NTPase"/>
</dbReference>
<protein>
    <submittedName>
        <fullName evidence="1">ATP-binding protein</fullName>
    </submittedName>
</protein>
<keyword evidence="1" id="KW-0547">Nucleotide-binding</keyword>
<evidence type="ECO:0000313" key="1">
    <source>
        <dbReference type="EMBL" id="MFC6673574.1"/>
    </source>
</evidence>
<accession>A0ABW2A8B8</accession>
<organism evidence="1 2">
    <name type="scientific">Marinobacterium aestuariivivens</name>
    <dbReference type="NCBI Taxonomy" id="1698799"/>
    <lineage>
        <taxon>Bacteria</taxon>
        <taxon>Pseudomonadati</taxon>
        <taxon>Pseudomonadota</taxon>
        <taxon>Gammaproteobacteria</taxon>
        <taxon>Oceanospirillales</taxon>
        <taxon>Oceanospirillaceae</taxon>
        <taxon>Marinobacterium</taxon>
    </lineage>
</organism>
<evidence type="ECO:0000313" key="2">
    <source>
        <dbReference type="Proteomes" id="UP001596422"/>
    </source>
</evidence>
<dbReference type="InterPro" id="IPR008533">
    <property type="entry name" value="DUF815"/>
</dbReference>
<comment type="caution">
    <text evidence="1">The sequence shown here is derived from an EMBL/GenBank/DDBJ whole genome shotgun (WGS) entry which is preliminary data.</text>
</comment>
<dbReference type="Gene3D" id="3.40.50.300">
    <property type="entry name" value="P-loop containing nucleotide triphosphate hydrolases"/>
    <property type="match status" value="1"/>
</dbReference>
<dbReference type="Proteomes" id="UP001596422">
    <property type="component" value="Unassembled WGS sequence"/>
</dbReference>
<dbReference type="EMBL" id="JBHSWE010000001">
    <property type="protein sequence ID" value="MFC6673574.1"/>
    <property type="molecule type" value="Genomic_DNA"/>
</dbReference>
<gene>
    <name evidence="1" type="ORF">ACFQDL_28395</name>
</gene>
<dbReference type="GO" id="GO:0005524">
    <property type="term" value="F:ATP binding"/>
    <property type="evidence" value="ECO:0007669"/>
    <property type="project" value="UniProtKB-KW"/>
</dbReference>
<dbReference type="RefSeq" id="WP_379912060.1">
    <property type="nucleotide sequence ID" value="NZ_JBHSWE010000001.1"/>
</dbReference>
<dbReference type="CDD" id="cd00009">
    <property type="entry name" value="AAA"/>
    <property type="match status" value="1"/>
</dbReference>
<reference evidence="2" key="1">
    <citation type="journal article" date="2019" name="Int. J. Syst. Evol. Microbiol.">
        <title>The Global Catalogue of Microorganisms (GCM) 10K type strain sequencing project: providing services to taxonomists for standard genome sequencing and annotation.</title>
        <authorList>
            <consortium name="The Broad Institute Genomics Platform"/>
            <consortium name="The Broad Institute Genome Sequencing Center for Infectious Disease"/>
            <person name="Wu L."/>
            <person name="Ma J."/>
        </authorList>
    </citation>
    <scope>NUCLEOTIDE SEQUENCE [LARGE SCALE GENOMIC DNA]</scope>
    <source>
        <strain evidence="2">NBRC 111756</strain>
    </source>
</reference>
<name>A0ABW2A8B8_9GAMM</name>
<keyword evidence="1" id="KW-0067">ATP-binding</keyword>
<dbReference type="PANTHER" id="PTHR42935:SF1">
    <property type="entry name" value="SLR0930 PROTEIN"/>
    <property type="match status" value="1"/>
</dbReference>